<keyword evidence="2" id="KW-1185">Reference proteome</keyword>
<accession>A0ABP8HHT7</accession>
<protein>
    <submittedName>
        <fullName evidence="1">Uncharacterized protein</fullName>
    </submittedName>
</protein>
<evidence type="ECO:0000313" key="1">
    <source>
        <dbReference type="EMBL" id="GAA4339146.1"/>
    </source>
</evidence>
<dbReference type="EMBL" id="BAABGJ010000015">
    <property type="protein sequence ID" value="GAA4339146.1"/>
    <property type="molecule type" value="Genomic_DNA"/>
</dbReference>
<comment type="caution">
    <text evidence="1">The sequence shown here is derived from an EMBL/GenBank/DDBJ whole genome shotgun (WGS) entry which is preliminary data.</text>
</comment>
<evidence type="ECO:0000313" key="2">
    <source>
        <dbReference type="Proteomes" id="UP001500975"/>
    </source>
</evidence>
<proteinExistence type="predicted"/>
<dbReference type="Proteomes" id="UP001500975">
    <property type="component" value="Unassembled WGS sequence"/>
</dbReference>
<sequence length="108" mass="11835">MSQQPARPVENRVAQLDALLAAALQKVVKTISRQLQVHVISHREFTALGPRDTLSRKLAARSSFEIVAMGDTKAEVPSERVSLIRRASKRLAPRFAARLARPSGGPVQ</sequence>
<gene>
    <name evidence="1" type="ORF">GCM10023165_18250</name>
</gene>
<name>A0ABP8HHT7_9BURK</name>
<reference evidence="2" key="1">
    <citation type="journal article" date="2019" name="Int. J. Syst. Evol. Microbiol.">
        <title>The Global Catalogue of Microorganisms (GCM) 10K type strain sequencing project: providing services to taxonomists for standard genome sequencing and annotation.</title>
        <authorList>
            <consortium name="The Broad Institute Genomics Platform"/>
            <consortium name="The Broad Institute Genome Sequencing Center for Infectious Disease"/>
            <person name="Wu L."/>
            <person name="Ma J."/>
        </authorList>
    </citation>
    <scope>NUCLEOTIDE SEQUENCE [LARGE SCALE GENOMIC DNA]</scope>
    <source>
        <strain evidence="2">JCM 17804</strain>
    </source>
</reference>
<organism evidence="1 2">
    <name type="scientific">Variovorax defluvii</name>
    <dbReference type="NCBI Taxonomy" id="913761"/>
    <lineage>
        <taxon>Bacteria</taxon>
        <taxon>Pseudomonadati</taxon>
        <taxon>Pseudomonadota</taxon>
        <taxon>Betaproteobacteria</taxon>
        <taxon>Burkholderiales</taxon>
        <taxon>Comamonadaceae</taxon>
        <taxon>Variovorax</taxon>
    </lineage>
</organism>